<proteinExistence type="predicted"/>
<keyword evidence="1" id="KW-0472">Membrane</keyword>
<dbReference type="EMBL" id="JACCBF010000001">
    <property type="protein sequence ID" value="NYD32660.1"/>
    <property type="molecule type" value="Genomic_DNA"/>
</dbReference>
<dbReference type="NCBIfam" id="NF041390">
    <property type="entry name" value="TadE_Rv3655c"/>
    <property type="match status" value="1"/>
</dbReference>
<keyword evidence="1" id="KW-0812">Transmembrane</keyword>
<dbReference type="Proteomes" id="UP000582231">
    <property type="component" value="Unassembled WGS sequence"/>
</dbReference>
<evidence type="ECO:0000256" key="1">
    <source>
        <dbReference type="SAM" id="Phobius"/>
    </source>
</evidence>
<feature type="transmembrane region" description="Helical" evidence="1">
    <location>
        <begin position="30"/>
        <end position="51"/>
    </location>
</feature>
<dbReference type="InterPro" id="IPR049790">
    <property type="entry name" value="Rv3655c/TadE"/>
</dbReference>
<comment type="caution">
    <text evidence="3">The sequence shown here is derived from an EMBL/GenBank/DDBJ whole genome shotgun (WGS) entry which is preliminary data.</text>
</comment>
<keyword evidence="4" id="KW-1185">Reference proteome</keyword>
<organism evidence="3 4">
    <name type="scientific">Nocardioides kongjuensis</name>
    <dbReference type="NCBI Taxonomy" id="349522"/>
    <lineage>
        <taxon>Bacteria</taxon>
        <taxon>Bacillati</taxon>
        <taxon>Actinomycetota</taxon>
        <taxon>Actinomycetes</taxon>
        <taxon>Propionibacteriales</taxon>
        <taxon>Nocardioidaceae</taxon>
        <taxon>Nocardioides</taxon>
    </lineage>
</organism>
<evidence type="ECO:0000259" key="2">
    <source>
        <dbReference type="Pfam" id="PF07811"/>
    </source>
</evidence>
<gene>
    <name evidence="3" type="ORF">BJ958_004206</name>
</gene>
<evidence type="ECO:0000313" key="4">
    <source>
        <dbReference type="Proteomes" id="UP000582231"/>
    </source>
</evidence>
<name>A0A852RUV6_9ACTN</name>
<keyword evidence="1" id="KW-1133">Transmembrane helix</keyword>
<dbReference type="InterPro" id="IPR012495">
    <property type="entry name" value="TadE-like_dom"/>
</dbReference>
<feature type="domain" description="TadE-like" evidence="2">
    <location>
        <begin position="22"/>
        <end position="64"/>
    </location>
</feature>
<accession>A0A852RUV6</accession>
<dbReference type="RefSeq" id="WP_179728808.1">
    <property type="nucleotide sequence ID" value="NZ_BAABEF010000001.1"/>
</dbReference>
<evidence type="ECO:0000313" key="3">
    <source>
        <dbReference type="EMBL" id="NYD32660.1"/>
    </source>
</evidence>
<sequence length="142" mass="13821">MSSTCSGSAEGGAARRRAGDRGAVTAELALALPVLLAVTAGLVWLLAVAVAQVRTVDAAREAARALARGDDVGEALALGEQVAPDGVRLSVSASGDRVVVRARGRVSGPGGLFGVLPGATVRAQAVAITEGRSGGGPEGGGP</sequence>
<dbReference type="Pfam" id="PF07811">
    <property type="entry name" value="TadE"/>
    <property type="match status" value="1"/>
</dbReference>
<reference evidence="3 4" key="1">
    <citation type="submission" date="2020-07" db="EMBL/GenBank/DDBJ databases">
        <title>Sequencing the genomes of 1000 actinobacteria strains.</title>
        <authorList>
            <person name="Klenk H.-P."/>
        </authorList>
    </citation>
    <scope>NUCLEOTIDE SEQUENCE [LARGE SCALE GENOMIC DNA]</scope>
    <source>
        <strain evidence="3 4">DSM 19082</strain>
    </source>
</reference>
<protein>
    <recommendedName>
        <fullName evidence="2">TadE-like domain-containing protein</fullName>
    </recommendedName>
</protein>
<dbReference type="AlphaFoldDB" id="A0A852RUV6"/>